<dbReference type="RefSeq" id="WP_125597669.1">
    <property type="nucleotide sequence ID" value="NZ_JBHSSM010000017.1"/>
</dbReference>
<proteinExistence type="predicted"/>
<name>A0ABW1UPY5_9LACO</name>
<dbReference type="InterPro" id="IPR050490">
    <property type="entry name" value="Bact_solute-bd_prot1"/>
</dbReference>
<dbReference type="PANTHER" id="PTHR43649">
    <property type="entry name" value="ARABINOSE-BINDING PROTEIN-RELATED"/>
    <property type="match status" value="1"/>
</dbReference>
<dbReference type="PANTHER" id="PTHR43649:SF17">
    <property type="entry name" value="ABC TRANSPORTER SOLUTE BINDING PROTEIN-SUGAR TRANSPORT"/>
    <property type="match status" value="1"/>
</dbReference>
<evidence type="ECO:0000256" key="1">
    <source>
        <dbReference type="SAM" id="SignalP"/>
    </source>
</evidence>
<comment type="caution">
    <text evidence="3">The sequence shown here is derived from an EMBL/GenBank/DDBJ whole genome shotgun (WGS) entry which is preliminary data.</text>
</comment>
<dbReference type="PROSITE" id="PS51257">
    <property type="entry name" value="PROKAR_LIPOPROTEIN"/>
    <property type="match status" value="1"/>
</dbReference>
<reference evidence="4" key="1">
    <citation type="journal article" date="2019" name="Int. J. Syst. Evol. Microbiol.">
        <title>The Global Catalogue of Microorganisms (GCM) 10K type strain sequencing project: providing services to taxonomists for standard genome sequencing and annotation.</title>
        <authorList>
            <consortium name="The Broad Institute Genomics Platform"/>
            <consortium name="The Broad Institute Genome Sequencing Center for Infectious Disease"/>
            <person name="Wu L."/>
            <person name="Ma J."/>
        </authorList>
    </citation>
    <scope>NUCLEOTIDE SEQUENCE [LARGE SCALE GENOMIC DNA]</scope>
    <source>
        <strain evidence="4">CCM 8897</strain>
    </source>
</reference>
<feature type="domain" description="DUF3502" evidence="2">
    <location>
        <begin position="416"/>
        <end position="484"/>
    </location>
</feature>
<dbReference type="Pfam" id="PF12010">
    <property type="entry name" value="DUF3502"/>
    <property type="match status" value="1"/>
</dbReference>
<dbReference type="Proteomes" id="UP001596310">
    <property type="component" value="Unassembled WGS sequence"/>
</dbReference>
<accession>A0ABW1UPY5</accession>
<protein>
    <submittedName>
        <fullName evidence="3">ABC transporter substrate-binding protein</fullName>
    </submittedName>
</protein>
<dbReference type="Gene3D" id="3.40.190.10">
    <property type="entry name" value="Periplasmic binding protein-like II"/>
    <property type="match status" value="1"/>
</dbReference>
<gene>
    <name evidence="3" type="ORF">ACFQHW_07475</name>
</gene>
<evidence type="ECO:0000313" key="4">
    <source>
        <dbReference type="Proteomes" id="UP001596310"/>
    </source>
</evidence>
<feature type="signal peptide" evidence="1">
    <location>
        <begin position="1"/>
        <end position="22"/>
    </location>
</feature>
<dbReference type="InterPro" id="IPR022627">
    <property type="entry name" value="DUF3502"/>
</dbReference>
<dbReference type="EMBL" id="JBHSSM010000017">
    <property type="protein sequence ID" value="MFC6315398.1"/>
    <property type="molecule type" value="Genomic_DNA"/>
</dbReference>
<keyword evidence="4" id="KW-1185">Reference proteome</keyword>
<keyword evidence="1" id="KW-0732">Signal</keyword>
<feature type="chain" id="PRO_5045771572" evidence="1">
    <location>
        <begin position="23"/>
        <end position="484"/>
    </location>
</feature>
<dbReference type="SUPFAM" id="SSF53850">
    <property type="entry name" value="Periplasmic binding protein-like II"/>
    <property type="match status" value="1"/>
</dbReference>
<sequence length="484" mass="53634">MKKWQKAMLGVASVASLALLMAGCGNKKSSTGDTKDGVTTLTVYQVGDKPKNYDQLMAKANKVFEKEINAKLKFNYIGWGDFSQKMTVMVSSGDDYDIARADNYAINAQKGAYTDLTKLLPKYASKAYKDLDDAYIKGNTIDGKLYAMPVQGNVYANANIAFNKHFLEKYNLDIKDVKTYQDLEPLLKAVHAGEKSTVALAMGKGFHVESNFDYVSGNGLPFAVDLEGDGTKIVNQYDSPRMLKNLNTIHDYYQKGYIAQDAASASRDYPMEGNTWFARQETVGPYDYGNQALNNSAGGDKIEVAAITDDFKTTSQAQMSNWVVGNNSKHKELAVKALGLLNSNPEILNGLVWGIKGENWTKTGDTTIKLTKNFDNSKRMPAWNLGNNKILYTTSDTTEEMIKDRDESIANAKQSPILGFNFDSSSVKTELSNIQNVMDKYSDSLNTGTVDPASTIKKMDAELKTAGYDKVQKEMQKQFDAWRK</sequence>
<organism evidence="3 4">
    <name type="scientific">Lapidilactobacillus achengensis</name>
    <dbReference type="NCBI Taxonomy" id="2486000"/>
    <lineage>
        <taxon>Bacteria</taxon>
        <taxon>Bacillati</taxon>
        <taxon>Bacillota</taxon>
        <taxon>Bacilli</taxon>
        <taxon>Lactobacillales</taxon>
        <taxon>Lactobacillaceae</taxon>
        <taxon>Lapidilactobacillus</taxon>
    </lineage>
</organism>
<evidence type="ECO:0000313" key="3">
    <source>
        <dbReference type="EMBL" id="MFC6315398.1"/>
    </source>
</evidence>
<evidence type="ECO:0000259" key="2">
    <source>
        <dbReference type="Pfam" id="PF12010"/>
    </source>
</evidence>